<reference evidence="2" key="2">
    <citation type="submission" date="2020-07" db="EMBL/GenBank/DDBJ databases">
        <authorList>
            <person name="Vera ALvarez R."/>
            <person name="Arias-Moreno D.M."/>
            <person name="Jimenez-Jacinto V."/>
            <person name="Jimenez-Bremont J.F."/>
            <person name="Swaminathan K."/>
            <person name="Moose S.P."/>
            <person name="Guerrero-Gonzalez M.L."/>
            <person name="Marino-Ramirez L."/>
            <person name="Landsman D."/>
            <person name="Rodriguez-Kessler M."/>
            <person name="Delgado-Sanchez P."/>
        </authorList>
    </citation>
    <scope>NUCLEOTIDE SEQUENCE</scope>
    <source>
        <tissue evidence="2">Cladode</tissue>
    </source>
</reference>
<evidence type="ECO:0000313" key="2">
    <source>
        <dbReference type="EMBL" id="MBA4667881.1"/>
    </source>
</evidence>
<dbReference type="EMBL" id="GISG01237330">
    <property type="protein sequence ID" value="MBA4667885.1"/>
    <property type="molecule type" value="Transcribed_RNA"/>
</dbReference>
<keyword evidence="1" id="KW-0812">Transmembrane</keyword>
<accession>A0A7C9EEU5</accession>
<protein>
    <submittedName>
        <fullName evidence="2">Uncharacterized protein</fullName>
    </submittedName>
</protein>
<dbReference type="EMBL" id="GISG01237326">
    <property type="protein sequence ID" value="MBA4667881.1"/>
    <property type="molecule type" value="Transcribed_RNA"/>
</dbReference>
<sequence length="165" mass="19078">MQLQPHNQIASGLVPDLNLRSILPIYLQLSFWVFFFFFFFWWPGGGGYIHIISVISLWQALIKINPYLIMMNMITITTKYDHKFQTMLLSSSSTAFLLFLQVDIYLPLPKRGAKSYSFTLFFLPEPSRALHLRSTCKTSFIDGLWEGKVLVHINPILNTLLISSK</sequence>
<name>A0A7C9EEU5_OPUST</name>
<keyword evidence="1" id="KW-1133">Transmembrane helix</keyword>
<proteinExistence type="predicted"/>
<dbReference type="AlphaFoldDB" id="A0A7C9EEU5"/>
<feature type="transmembrane region" description="Helical" evidence="1">
    <location>
        <begin position="48"/>
        <end position="68"/>
    </location>
</feature>
<reference evidence="2" key="1">
    <citation type="journal article" date="2013" name="J. Plant Res.">
        <title>Effect of fungi and light on seed germination of three Opuntia species from semiarid lands of central Mexico.</title>
        <authorList>
            <person name="Delgado-Sanchez P."/>
            <person name="Jimenez-Bremont J.F."/>
            <person name="Guerrero-Gonzalez Mde L."/>
            <person name="Flores J."/>
        </authorList>
    </citation>
    <scope>NUCLEOTIDE SEQUENCE</scope>
    <source>
        <tissue evidence="2">Cladode</tissue>
    </source>
</reference>
<organism evidence="2">
    <name type="scientific">Opuntia streptacantha</name>
    <name type="common">Prickly pear cactus</name>
    <name type="synonym">Opuntia cardona</name>
    <dbReference type="NCBI Taxonomy" id="393608"/>
    <lineage>
        <taxon>Eukaryota</taxon>
        <taxon>Viridiplantae</taxon>
        <taxon>Streptophyta</taxon>
        <taxon>Embryophyta</taxon>
        <taxon>Tracheophyta</taxon>
        <taxon>Spermatophyta</taxon>
        <taxon>Magnoliopsida</taxon>
        <taxon>eudicotyledons</taxon>
        <taxon>Gunneridae</taxon>
        <taxon>Pentapetalae</taxon>
        <taxon>Caryophyllales</taxon>
        <taxon>Cactineae</taxon>
        <taxon>Cactaceae</taxon>
        <taxon>Opuntioideae</taxon>
        <taxon>Opuntia</taxon>
    </lineage>
</organism>
<feature type="transmembrane region" description="Helical" evidence="1">
    <location>
        <begin position="21"/>
        <end position="42"/>
    </location>
</feature>
<keyword evidence="1" id="KW-0472">Membrane</keyword>
<evidence type="ECO:0000256" key="1">
    <source>
        <dbReference type="SAM" id="Phobius"/>
    </source>
</evidence>